<dbReference type="GO" id="GO:0097324">
    <property type="term" value="P:melanocyte migration"/>
    <property type="evidence" value="ECO:0007669"/>
    <property type="project" value="Ensembl"/>
</dbReference>
<feature type="domain" description="Protein kinase" evidence="20">
    <location>
        <begin position="894"/>
        <end position="1167"/>
    </location>
</feature>
<feature type="domain" description="MAM" evidence="21">
    <location>
        <begin position="269"/>
        <end position="431"/>
    </location>
</feature>
<keyword evidence="9" id="KW-1133">Transmembrane helix</keyword>
<dbReference type="SUPFAM" id="SSF56112">
    <property type="entry name" value="Protein kinase-like (PK-like)"/>
    <property type="match status" value="1"/>
</dbReference>
<dbReference type="InterPro" id="IPR013320">
    <property type="entry name" value="ConA-like_dom_sf"/>
</dbReference>
<dbReference type="InterPro" id="IPR050122">
    <property type="entry name" value="RTK"/>
</dbReference>
<evidence type="ECO:0000256" key="9">
    <source>
        <dbReference type="ARBA" id="ARBA00022989"/>
    </source>
</evidence>
<evidence type="ECO:0000256" key="2">
    <source>
        <dbReference type="ARBA" id="ARBA00022475"/>
    </source>
</evidence>
<reference evidence="22" key="1">
    <citation type="submission" date="2025-08" db="UniProtKB">
        <authorList>
            <consortium name="Ensembl"/>
        </authorList>
    </citation>
    <scope>IDENTIFICATION</scope>
</reference>
<protein>
    <recommendedName>
        <fullName evidence="18">Tyrosine-protein kinase receptor</fullName>
        <ecNumber evidence="18">2.7.10.1</ecNumber>
    </recommendedName>
</protein>
<evidence type="ECO:0000313" key="23">
    <source>
        <dbReference type="Proteomes" id="UP000694546"/>
    </source>
</evidence>
<evidence type="ECO:0000256" key="11">
    <source>
        <dbReference type="ARBA" id="ARBA00023137"/>
    </source>
</evidence>
<dbReference type="Gene3D" id="1.10.510.10">
    <property type="entry name" value="Transferase(Phosphotransferase) domain 1"/>
    <property type="match status" value="1"/>
</dbReference>
<dbReference type="InterPro" id="IPR002172">
    <property type="entry name" value="LDrepeatLR_classA_rpt"/>
</dbReference>
<dbReference type="CDD" id="cd00112">
    <property type="entry name" value="LDLa"/>
    <property type="match status" value="1"/>
</dbReference>
<dbReference type="Pfam" id="PF00629">
    <property type="entry name" value="MAM"/>
    <property type="match status" value="2"/>
</dbReference>
<keyword evidence="10" id="KW-0472">Membrane</keyword>
<keyword evidence="18" id="KW-0597">Phosphoprotein</keyword>
<dbReference type="SUPFAM" id="SSF49899">
    <property type="entry name" value="Concanavalin A-like lectins/glucanases"/>
    <property type="match status" value="2"/>
</dbReference>
<dbReference type="PROSITE" id="PS50060">
    <property type="entry name" value="MAM_2"/>
    <property type="match status" value="2"/>
</dbReference>
<dbReference type="PROSITE" id="PS00107">
    <property type="entry name" value="PROTEIN_KINASE_ATP"/>
    <property type="match status" value="1"/>
</dbReference>
<evidence type="ECO:0000256" key="14">
    <source>
        <dbReference type="ARBA" id="ARBA00023180"/>
    </source>
</evidence>
<dbReference type="GO" id="GO:0005524">
    <property type="term" value="F:ATP binding"/>
    <property type="evidence" value="ECO:0007669"/>
    <property type="project" value="UniProtKB-UniRule"/>
</dbReference>
<dbReference type="InterPro" id="IPR001245">
    <property type="entry name" value="Ser-Thr/Tyr_kinase_cat_dom"/>
</dbReference>
<keyword evidence="11" id="KW-0829">Tyrosine-protein kinase</keyword>
<evidence type="ECO:0000256" key="6">
    <source>
        <dbReference type="ARBA" id="ARBA00022741"/>
    </source>
</evidence>
<dbReference type="GeneTree" id="ENSGT00940000164602"/>
<keyword evidence="13 18" id="KW-0675">Receptor</keyword>
<keyword evidence="4 18" id="KW-0812">Transmembrane</keyword>
<dbReference type="Ensembl" id="ENSGMOT00000052025.1">
    <property type="protein sequence ID" value="ENSGMOP00000047937.1"/>
    <property type="gene ID" value="ENSGMOG00000011080.2"/>
</dbReference>
<dbReference type="PANTHER" id="PTHR24416">
    <property type="entry name" value="TYROSINE-PROTEIN KINASE RECEPTOR"/>
    <property type="match status" value="1"/>
</dbReference>
<dbReference type="InterPro" id="IPR002011">
    <property type="entry name" value="Tyr_kinase_rcpt_2_CS"/>
</dbReference>
<feature type="domain" description="MAM" evidence="21">
    <location>
        <begin position="48"/>
        <end position="219"/>
    </location>
</feature>
<dbReference type="GO" id="GO:0007169">
    <property type="term" value="P:cell surface receptor protein tyrosine kinase signaling pathway"/>
    <property type="evidence" value="ECO:0007669"/>
    <property type="project" value="InterPro"/>
</dbReference>
<feature type="region of interest" description="Disordered" evidence="19">
    <location>
        <begin position="1169"/>
        <end position="1313"/>
    </location>
</feature>
<dbReference type="SMART" id="SM00192">
    <property type="entry name" value="LDLa"/>
    <property type="match status" value="1"/>
</dbReference>
<dbReference type="PROSITE" id="PS00109">
    <property type="entry name" value="PROTEIN_KINASE_TYR"/>
    <property type="match status" value="1"/>
</dbReference>
<keyword evidence="14" id="KW-0325">Glycoprotein</keyword>
<dbReference type="SMART" id="SM00137">
    <property type="entry name" value="MAM"/>
    <property type="match status" value="1"/>
</dbReference>
<evidence type="ECO:0000256" key="5">
    <source>
        <dbReference type="ARBA" id="ARBA00022729"/>
    </source>
</evidence>
<evidence type="ECO:0000256" key="16">
    <source>
        <dbReference type="PROSITE-ProRule" id="PRU00124"/>
    </source>
</evidence>
<sequence>SQIKAFSTFSSLASPASSERERRGEIFSWSQSTTSTLDAFLCCSTPATSCDFESLCQWRFSNHSSRDDWQTSSPQQPITITHAGTRRPIADHSLGSSQGHFLLLSPYSSAAEDSGSCVYHLSSQELPGSGELCSLQLAVFESGPVEGNLTLLVQHTTSSTPDVSVVIKQPGSRAAWEVVDAAIGQVDEPFQVTLLYSACLDSEAATLALDSLEFIDCETEPLGRDLDCDGGFQCELGGCLDQSLVCDFHSDCPLGEDEGFICDALPLGSHCSFERDACGWSVSTQPTSWRRLTGQQMMETRVDPQGDGLRRTPGHFLFLRVQEGASSRGASVQSPTLPPPVSANTCQLRFSVYMSGQFNGTLAVSVETNGSSGPPLLWERYDQWAEDWQDVSLDLTGLRHQFSVRLSATWEPGSAADLALDDITLGAACFESAMTALSLSHYLHHVVHECPPSLYPEVSLMTWWFTSCGASGPRGPTQAQCDSAYRNTNVSVTVGRDGSVKGVQTWRVPATNRYMFSAYGAAGGKGAKNHNKRSHGVFISAIFPLEKGELLYILVGHQGEDACPGRNTLTKKICLGESSVIEEDLREEGSAEWAGGGGGGGGATYVDEGELVPLLVAAGGGGKAYLEDPESCQDQVPLEKYEKDTLAPSTNGVTGAAGGGGGWRDSPRLHPWAGRSLAEGAEGGAPCPLALAKLSWSTFGGFGGGGGACTAGGGAGGYRGGAAALTDDITADGEDGVSFVHPMGEIFLHPLAVMESHGELEIKVQLNCSHCETQSCRRDEDTSLLLCLCHNQEVLAGDNVTCTGSRGQLSLSLVLAVVASTLVSGVVLTCASLTLMYYRRKKQLHAARLGLQSPEYKLSKIRSSTIMTDYNPNYCFAGKAASLSELKEVPRRNITLLRALGHGAFGEVYEGQVLGMSGDKRAMHVAIKTLPELCSEQDEMDFLMEALIMSKFSHQNIVRCIGVSLHILPRFILLELMTGGDLKSFLRTNRPRTSSLSMLELLHMARDIAYGCRYLEENHFIHRDIAARNCLLSCTGPDRVAKIGDFGMARDIYRASYYRKGGRAMLPVKWMPPEAFMEGVFTCKTDTWSFGVLLWEILSLGYMPYPCKTNQEVLEFVTSGGRMDPPKACPGPVYRIMTQCWQHTPDHRPNFTSILERVKYCTQDPDVINTPLPVEYTPNRGDDGDMATRPADHTSSRLPPLLAPKEEPSLALGQSSTRAGVQSSAPLPQHLSKPRLHLPPPGQPPPQEAPEPSWGPRSASPAPGQPSSGAAGPCTAGSWLHPEAPLHLHHQPCSRTSSSSSSQKLKNKTKNLWNPTYGSWVLESFGRGRKTLAHTQSMPLSGSPPPTATSTSPGTTQGSCRPASDHTAPGGDASACTSSSASATSCLALGPAPGPASHKNPAPRVDPAPWIDLAKLRSFTCGNVNYAYEEQCYGAESLPAAAPKAPVGPGARSAPVFSSSSSCSSFSFSASVPKLLLKRHASYGHEDVKRHGKVEKTIRDRDSGFSLSEDLSVTPV</sequence>
<dbReference type="PROSITE" id="PS50068">
    <property type="entry name" value="LDLRA_2"/>
    <property type="match status" value="1"/>
</dbReference>
<evidence type="ECO:0000256" key="19">
    <source>
        <dbReference type="SAM" id="MobiDB-lite"/>
    </source>
</evidence>
<dbReference type="CDD" id="cd05036">
    <property type="entry name" value="PTKc_ALK_LTK"/>
    <property type="match status" value="1"/>
</dbReference>
<organism evidence="22 23">
    <name type="scientific">Gadus morhua</name>
    <name type="common">Atlantic cod</name>
    <dbReference type="NCBI Taxonomy" id="8049"/>
    <lineage>
        <taxon>Eukaryota</taxon>
        <taxon>Metazoa</taxon>
        <taxon>Chordata</taxon>
        <taxon>Craniata</taxon>
        <taxon>Vertebrata</taxon>
        <taxon>Euteleostomi</taxon>
        <taxon>Actinopterygii</taxon>
        <taxon>Neopterygii</taxon>
        <taxon>Teleostei</taxon>
        <taxon>Neoteleostei</taxon>
        <taxon>Acanthomorphata</taxon>
        <taxon>Zeiogadaria</taxon>
        <taxon>Gadariae</taxon>
        <taxon>Gadiformes</taxon>
        <taxon>Gadoidei</taxon>
        <taxon>Gadidae</taxon>
        <taxon>Gadus</taxon>
    </lineage>
</organism>
<dbReference type="CDD" id="cd06263">
    <property type="entry name" value="MAM"/>
    <property type="match status" value="1"/>
</dbReference>
<feature type="region of interest" description="Disordered" evidence="19">
    <location>
        <begin position="1335"/>
        <end position="1375"/>
    </location>
</feature>
<feature type="compositionally biased region" description="Polar residues" evidence="19">
    <location>
        <begin position="1212"/>
        <end position="1226"/>
    </location>
</feature>
<evidence type="ECO:0000256" key="3">
    <source>
        <dbReference type="ARBA" id="ARBA00022679"/>
    </source>
</evidence>
<dbReference type="GO" id="GO:0005886">
    <property type="term" value="C:plasma membrane"/>
    <property type="evidence" value="ECO:0007669"/>
    <property type="project" value="UniProtKB-SubCell"/>
</dbReference>
<dbReference type="PROSITE" id="PS00239">
    <property type="entry name" value="RECEPTOR_TYR_KIN_II"/>
    <property type="match status" value="1"/>
</dbReference>
<evidence type="ECO:0000259" key="20">
    <source>
        <dbReference type="PROSITE" id="PS50011"/>
    </source>
</evidence>
<evidence type="ECO:0000256" key="18">
    <source>
        <dbReference type="RuleBase" id="RU000312"/>
    </source>
</evidence>
<dbReference type="GO" id="GO:0070285">
    <property type="term" value="P:pigment cell development"/>
    <property type="evidence" value="ECO:0007669"/>
    <property type="project" value="Ensembl"/>
</dbReference>
<evidence type="ECO:0000259" key="21">
    <source>
        <dbReference type="PROSITE" id="PS50060"/>
    </source>
</evidence>
<evidence type="ECO:0000256" key="15">
    <source>
        <dbReference type="ARBA" id="ARBA00051243"/>
    </source>
</evidence>
<dbReference type="PANTHER" id="PTHR24416:SF627">
    <property type="entry name" value="TYROSINE-PROTEIN KINASE RECEPTOR"/>
    <property type="match status" value="1"/>
</dbReference>
<evidence type="ECO:0000256" key="1">
    <source>
        <dbReference type="ARBA" id="ARBA00004251"/>
    </source>
</evidence>
<feature type="compositionally biased region" description="Low complexity" evidence="19">
    <location>
        <begin position="1250"/>
        <end position="1273"/>
    </location>
</feature>
<dbReference type="GO" id="GO:0043235">
    <property type="term" value="C:receptor complex"/>
    <property type="evidence" value="ECO:0007669"/>
    <property type="project" value="TreeGrafter"/>
</dbReference>
<keyword evidence="2" id="KW-1003">Cell membrane</keyword>
<dbReference type="GO" id="GO:0045664">
    <property type="term" value="P:regulation of neuron differentiation"/>
    <property type="evidence" value="ECO:0007669"/>
    <property type="project" value="TreeGrafter"/>
</dbReference>
<keyword evidence="6 17" id="KW-0547">Nucleotide-binding</keyword>
<evidence type="ECO:0000256" key="17">
    <source>
        <dbReference type="PROSITE-ProRule" id="PRU10141"/>
    </source>
</evidence>
<dbReference type="GO" id="GO:0050935">
    <property type="term" value="P:iridophore differentiation"/>
    <property type="evidence" value="ECO:0007669"/>
    <property type="project" value="Ensembl"/>
</dbReference>
<dbReference type="GO" id="GO:0004714">
    <property type="term" value="F:transmembrane receptor protein tyrosine kinase activity"/>
    <property type="evidence" value="ECO:0007669"/>
    <property type="project" value="UniProtKB-EC"/>
</dbReference>
<dbReference type="InterPro" id="IPR000719">
    <property type="entry name" value="Prot_kinase_dom"/>
</dbReference>
<dbReference type="GO" id="GO:0098727">
    <property type="term" value="P:maintenance of cell number"/>
    <property type="evidence" value="ECO:0007669"/>
    <property type="project" value="Ensembl"/>
</dbReference>
<keyword evidence="5" id="KW-0732">Signal</keyword>
<evidence type="ECO:0000256" key="8">
    <source>
        <dbReference type="ARBA" id="ARBA00022840"/>
    </source>
</evidence>
<evidence type="ECO:0000256" key="7">
    <source>
        <dbReference type="ARBA" id="ARBA00022777"/>
    </source>
</evidence>
<dbReference type="GO" id="GO:0030318">
    <property type="term" value="P:melanocyte differentiation"/>
    <property type="evidence" value="ECO:0007669"/>
    <property type="project" value="Ensembl"/>
</dbReference>
<dbReference type="InterPro" id="IPR000998">
    <property type="entry name" value="MAM_dom"/>
</dbReference>
<evidence type="ECO:0000256" key="4">
    <source>
        <dbReference type="ARBA" id="ARBA00022692"/>
    </source>
</evidence>
<dbReference type="InterPro" id="IPR020635">
    <property type="entry name" value="Tyr_kinase_cat_dom"/>
</dbReference>
<feature type="binding site" evidence="17">
    <location>
        <position position="928"/>
    </location>
    <ligand>
        <name>ATP</name>
        <dbReference type="ChEBI" id="CHEBI:30616"/>
    </ligand>
</feature>
<feature type="compositionally biased region" description="Pro residues" evidence="19">
    <location>
        <begin position="1237"/>
        <end position="1249"/>
    </location>
</feature>
<dbReference type="Pfam" id="PF07714">
    <property type="entry name" value="PK_Tyr_Ser-Thr"/>
    <property type="match status" value="1"/>
</dbReference>
<accession>A0A8C5FML3</accession>
<reference evidence="22" key="2">
    <citation type="submission" date="2025-09" db="UniProtKB">
        <authorList>
            <consortium name="Ensembl"/>
        </authorList>
    </citation>
    <scope>IDENTIFICATION</scope>
</reference>
<keyword evidence="23" id="KW-1185">Reference proteome</keyword>
<evidence type="ECO:0000313" key="22">
    <source>
        <dbReference type="Ensembl" id="ENSGMOP00000047937.1"/>
    </source>
</evidence>
<dbReference type="Proteomes" id="UP000694546">
    <property type="component" value="Chromosome 5"/>
</dbReference>
<dbReference type="GO" id="GO:0042127">
    <property type="term" value="P:regulation of cell population proliferation"/>
    <property type="evidence" value="ECO:0007669"/>
    <property type="project" value="TreeGrafter"/>
</dbReference>
<dbReference type="InterPro" id="IPR011009">
    <property type="entry name" value="Kinase-like_dom_sf"/>
</dbReference>
<evidence type="ECO:0000256" key="10">
    <source>
        <dbReference type="ARBA" id="ARBA00023136"/>
    </source>
</evidence>
<dbReference type="EC" id="2.7.10.1" evidence="18"/>
<dbReference type="InterPro" id="IPR055163">
    <property type="entry name" value="ALK/LTK-like_GRD"/>
</dbReference>
<keyword evidence="12 16" id="KW-1015">Disulfide bond</keyword>
<dbReference type="Pfam" id="PF12810">
    <property type="entry name" value="ALK_LTK_GRD"/>
    <property type="match status" value="1"/>
</dbReference>
<comment type="caution">
    <text evidence="16">Lacks conserved residue(s) required for the propagation of feature annotation.</text>
</comment>
<comment type="catalytic activity">
    <reaction evidence="15 18">
        <text>L-tyrosyl-[protein] + ATP = O-phospho-L-tyrosyl-[protein] + ADP + H(+)</text>
        <dbReference type="Rhea" id="RHEA:10596"/>
        <dbReference type="Rhea" id="RHEA-COMP:10136"/>
        <dbReference type="Rhea" id="RHEA-COMP:20101"/>
        <dbReference type="ChEBI" id="CHEBI:15378"/>
        <dbReference type="ChEBI" id="CHEBI:30616"/>
        <dbReference type="ChEBI" id="CHEBI:46858"/>
        <dbReference type="ChEBI" id="CHEBI:61978"/>
        <dbReference type="ChEBI" id="CHEBI:456216"/>
        <dbReference type="EC" id="2.7.10.1"/>
    </reaction>
</comment>
<evidence type="ECO:0000256" key="12">
    <source>
        <dbReference type="ARBA" id="ARBA00023157"/>
    </source>
</evidence>
<proteinExistence type="inferred from homology"/>
<dbReference type="Gene3D" id="3.30.200.20">
    <property type="entry name" value="Phosphorylase Kinase, domain 1"/>
    <property type="match status" value="1"/>
</dbReference>
<name>A0A8C5FML3_GADMO</name>
<feature type="compositionally biased region" description="Low complexity" evidence="19">
    <location>
        <begin position="1348"/>
        <end position="1359"/>
    </location>
</feature>
<dbReference type="Gene3D" id="2.60.120.200">
    <property type="match status" value="2"/>
</dbReference>
<dbReference type="GO" id="GO:0048070">
    <property type="term" value="P:regulation of developmental pigmentation"/>
    <property type="evidence" value="ECO:0007669"/>
    <property type="project" value="Ensembl"/>
</dbReference>
<dbReference type="SMART" id="SM00219">
    <property type="entry name" value="TyrKc"/>
    <property type="match status" value="1"/>
</dbReference>
<comment type="subcellular location">
    <subcellularLocation>
        <location evidence="1">Cell membrane</location>
        <topology evidence="1">Single-pass type I membrane protein</topology>
    </subcellularLocation>
</comment>
<feature type="disulfide bond" evidence="16">
    <location>
        <begin position="234"/>
        <end position="252"/>
    </location>
</feature>
<keyword evidence="7" id="KW-0418">Kinase</keyword>
<dbReference type="InterPro" id="IPR017441">
    <property type="entry name" value="Protein_kinase_ATP_BS"/>
</dbReference>
<keyword evidence="8 17" id="KW-0067">ATP-binding</keyword>
<dbReference type="PROSITE" id="PS50011">
    <property type="entry name" value="PROTEIN_KINASE_DOM"/>
    <property type="match status" value="1"/>
</dbReference>
<evidence type="ECO:0000256" key="13">
    <source>
        <dbReference type="ARBA" id="ARBA00023170"/>
    </source>
</evidence>
<dbReference type="InterPro" id="IPR008266">
    <property type="entry name" value="Tyr_kinase_AS"/>
</dbReference>
<comment type="similarity">
    <text evidence="18">Belongs to the protein kinase superfamily. Tyr protein kinase family. Insulin receptor subfamily.</text>
</comment>
<dbReference type="PRINTS" id="PR00109">
    <property type="entry name" value="TYRKINASE"/>
</dbReference>
<keyword evidence="3" id="KW-0808">Transferase</keyword>